<evidence type="ECO:0000259" key="5">
    <source>
        <dbReference type="SMART" id="SM00636"/>
    </source>
</evidence>
<accession>A0A2Z4XZR3</accession>
<sequence>MKKLFIFFSLSSIVAQGISFDISGYISSKNLKESKDFKSLDYQVLNKAIYSGSDINICEKKPNQRLFEQKLKPLCLKDFMLDDDDTLEHLIELINKSNLVLLNIEDMYSNELNTIIQNPTLVKPFVSSIKGLFEFIRLKNISDVQRFGKTFSGVSVDWQPYANTWFFLYQKNARQKLQNYLNFLEQIKFTLHAEVDITIPARTNIIKKVEKIYPGFWKKLSRTVDTMNINSYNYHNTLDIQKRTNYSSPLFPDQKQTSQISQKNSENIFKTTKAYIRYGVSPGKLVITIPTFGYVYHEVPFLNNGLYQTFSNENISKMDLIEKLQYKNLVSKNNIFWKIENNTRVGQAIAYNKSTKEFLTIDTPKTIREKIIFIKNNNLKGIIFLNVGGDISKLSLFYNEKSLVKAAVNEL</sequence>
<evidence type="ECO:0000256" key="2">
    <source>
        <dbReference type="ARBA" id="ARBA00012729"/>
    </source>
</evidence>
<dbReference type="PANTHER" id="PTHR11177:SF317">
    <property type="entry name" value="CHITINASE 12-RELATED"/>
    <property type="match status" value="1"/>
</dbReference>
<dbReference type="GO" id="GO:0006032">
    <property type="term" value="P:chitin catabolic process"/>
    <property type="evidence" value="ECO:0007669"/>
    <property type="project" value="UniProtKB-KW"/>
</dbReference>
<evidence type="ECO:0000313" key="8">
    <source>
        <dbReference type="Proteomes" id="UP000251120"/>
    </source>
</evidence>
<evidence type="ECO:0000256" key="1">
    <source>
        <dbReference type="ARBA" id="ARBA00000822"/>
    </source>
</evidence>
<reference evidence="7 9" key="2">
    <citation type="submission" date="2019-08" db="EMBL/GenBank/DDBJ databases">
        <title>Complete genome sequences of Francisella adeliensis (FSC1325 and FSC1326).</title>
        <authorList>
            <person name="Ohrman C."/>
            <person name="Uneklint I."/>
            <person name="Vallesi A."/>
            <person name="Karlsson L."/>
            <person name="Sjodin A."/>
        </authorList>
    </citation>
    <scope>NUCLEOTIDE SEQUENCE [LARGE SCALE GENOMIC DNA]</scope>
    <source>
        <strain evidence="7 9">FSC1325</strain>
    </source>
</reference>
<dbReference type="InterPro" id="IPR001223">
    <property type="entry name" value="Glyco_hydro18_cat"/>
</dbReference>
<keyword evidence="9" id="KW-1185">Reference proteome</keyword>
<keyword evidence="3" id="KW-0146">Chitin degradation</keyword>
<dbReference type="GO" id="GO:0008061">
    <property type="term" value="F:chitin binding"/>
    <property type="evidence" value="ECO:0007669"/>
    <property type="project" value="InterPro"/>
</dbReference>
<evidence type="ECO:0000313" key="9">
    <source>
        <dbReference type="Proteomes" id="UP000681131"/>
    </source>
</evidence>
<dbReference type="InterPro" id="IPR011583">
    <property type="entry name" value="Chitinase_II/V-like_cat"/>
</dbReference>
<organism evidence="6 8">
    <name type="scientific">Francisella adeliensis</name>
    <dbReference type="NCBI Taxonomy" id="2007306"/>
    <lineage>
        <taxon>Bacteria</taxon>
        <taxon>Pseudomonadati</taxon>
        <taxon>Pseudomonadota</taxon>
        <taxon>Gammaproteobacteria</taxon>
        <taxon>Thiotrichales</taxon>
        <taxon>Francisellaceae</taxon>
        <taxon>Francisella</taxon>
    </lineage>
</organism>
<dbReference type="RefSeq" id="WP_112870550.1">
    <property type="nucleotide sequence ID" value="NZ_CP021781.1"/>
</dbReference>
<dbReference type="EC" id="3.2.1.14" evidence="2"/>
<dbReference type="EMBL" id="CP043424">
    <property type="protein sequence ID" value="QIW12618.1"/>
    <property type="molecule type" value="Genomic_DNA"/>
</dbReference>
<gene>
    <name evidence="6" type="ORF">CDH04_08165</name>
    <name evidence="7" type="ORF">FZC43_08170</name>
</gene>
<dbReference type="Gene3D" id="3.10.50.10">
    <property type="match status" value="1"/>
</dbReference>
<dbReference type="GO" id="GO:0000272">
    <property type="term" value="P:polysaccharide catabolic process"/>
    <property type="evidence" value="ECO:0007669"/>
    <property type="project" value="UniProtKB-KW"/>
</dbReference>
<keyword evidence="4" id="KW-0624">Polysaccharide degradation</keyword>
<dbReference type="Proteomes" id="UP000251120">
    <property type="component" value="Chromosome"/>
</dbReference>
<feature type="domain" description="Chitinase II/V-like catalytic" evidence="5">
    <location>
        <begin position="20"/>
        <end position="390"/>
    </location>
</feature>
<protein>
    <recommendedName>
        <fullName evidence="2">chitinase</fullName>
        <ecNumber evidence="2">3.2.1.14</ecNumber>
    </recommendedName>
</protein>
<dbReference type="InterPro" id="IPR017853">
    <property type="entry name" value="GH"/>
</dbReference>
<dbReference type="OrthoDB" id="9775889at2"/>
<evidence type="ECO:0000313" key="7">
    <source>
        <dbReference type="EMBL" id="QIW12618.1"/>
    </source>
</evidence>
<dbReference type="KEGG" id="fad:CDH04_08165"/>
<keyword evidence="4" id="KW-0119">Carbohydrate metabolism</keyword>
<dbReference type="Proteomes" id="UP000681131">
    <property type="component" value="Chromosome"/>
</dbReference>
<dbReference type="SUPFAM" id="SSF51445">
    <property type="entry name" value="(Trans)glycosidases"/>
    <property type="match status" value="1"/>
</dbReference>
<dbReference type="AlphaFoldDB" id="A0A2Z4XZR3"/>
<comment type="catalytic activity">
    <reaction evidence="1">
        <text>Random endo-hydrolysis of N-acetyl-beta-D-glucosaminide (1-&gt;4)-beta-linkages in chitin and chitodextrins.</text>
        <dbReference type="EC" id="3.2.1.14"/>
    </reaction>
</comment>
<evidence type="ECO:0000256" key="3">
    <source>
        <dbReference type="ARBA" id="ARBA00023024"/>
    </source>
</evidence>
<dbReference type="Pfam" id="PF00704">
    <property type="entry name" value="Glyco_hydro_18"/>
    <property type="match status" value="1"/>
</dbReference>
<evidence type="ECO:0000256" key="4">
    <source>
        <dbReference type="ARBA" id="ARBA00023326"/>
    </source>
</evidence>
<dbReference type="SMART" id="SM00636">
    <property type="entry name" value="Glyco_18"/>
    <property type="match status" value="1"/>
</dbReference>
<proteinExistence type="predicted"/>
<keyword evidence="7" id="KW-0378">Hydrolase</keyword>
<name>A0A2Z4XZR3_9GAMM</name>
<dbReference type="PANTHER" id="PTHR11177">
    <property type="entry name" value="CHITINASE"/>
    <property type="match status" value="1"/>
</dbReference>
<dbReference type="GO" id="GO:0008843">
    <property type="term" value="F:endochitinase activity"/>
    <property type="evidence" value="ECO:0007669"/>
    <property type="project" value="UniProtKB-EC"/>
</dbReference>
<dbReference type="Gene3D" id="3.20.20.80">
    <property type="entry name" value="Glycosidases"/>
    <property type="match status" value="1"/>
</dbReference>
<dbReference type="InterPro" id="IPR050314">
    <property type="entry name" value="Glycosyl_Hydrlase_18"/>
</dbReference>
<dbReference type="EMBL" id="CP021781">
    <property type="protein sequence ID" value="AXA34371.1"/>
    <property type="molecule type" value="Genomic_DNA"/>
</dbReference>
<reference evidence="6 8" key="1">
    <citation type="submission" date="2017-06" db="EMBL/GenBank/DDBJ databases">
        <title>Complete genome of Francisella adeliensis.</title>
        <authorList>
            <person name="Vallesi A."/>
            <person name="Sjodin A."/>
        </authorList>
    </citation>
    <scope>NUCLEOTIDE SEQUENCE [LARGE SCALE GENOMIC DNA]</scope>
    <source>
        <strain evidence="6 8">FDC440</strain>
    </source>
</reference>
<evidence type="ECO:0000313" key="6">
    <source>
        <dbReference type="EMBL" id="AXA34371.1"/>
    </source>
</evidence>
<dbReference type="InterPro" id="IPR029070">
    <property type="entry name" value="Chitinase_insertion_sf"/>
</dbReference>